<protein>
    <submittedName>
        <fullName evidence="1">Uncharacterized protein</fullName>
    </submittedName>
</protein>
<evidence type="ECO:0000313" key="1">
    <source>
        <dbReference type="EMBL" id="VIP03731.1"/>
    </source>
</evidence>
<proteinExistence type="predicted"/>
<dbReference type="PROSITE" id="PS50818">
    <property type="entry name" value="INTEIN_C_TER"/>
    <property type="match status" value="1"/>
</dbReference>
<dbReference type="NCBIfam" id="TIGR01443">
    <property type="entry name" value="intein_Cterm"/>
    <property type="match status" value="1"/>
</dbReference>
<dbReference type="AlphaFoldDB" id="A0A6C2YQX0"/>
<dbReference type="InterPro" id="IPR030934">
    <property type="entry name" value="Intein_C"/>
</dbReference>
<dbReference type="EMBL" id="LR586016">
    <property type="protein sequence ID" value="VIP03731.1"/>
    <property type="molecule type" value="Genomic_DNA"/>
</dbReference>
<gene>
    <name evidence="1" type="ORF">GMBLW1_02290</name>
</gene>
<dbReference type="Proteomes" id="UP000464378">
    <property type="component" value="Chromosome"/>
</dbReference>
<evidence type="ECO:0000313" key="2">
    <source>
        <dbReference type="Proteomes" id="UP000464378"/>
    </source>
</evidence>
<dbReference type="KEGG" id="tim:GMBLW1_02290"/>
<reference evidence="1" key="1">
    <citation type="submission" date="2019-04" db="EMBL/GenBank/DDBJ databases">
        <authorList>
            <consortium name="Science for Life Laboratories"/>
        </authorList>
    </citation>
    <scope>NUCLEOTIDE SEQUENCE</scope>
    <source>
        <strain evidence="1">MBLW1</strain>
    </source>
</reference>
<dbReference type="EMBL" id="LR593887">
    <property type="protein sequence ID" value="VTS04830.1"/>
    <property type="molecule type" value="Genomic_DNA"/>
</dbReference>
<dbReference type="InterPro" id="IPR036844">
    <property type="entry name" value="Hint_dom_sf"/>
</dbReference>
<accession>A0A6C2YQX0</accession>
<organism evidence="1">
    <name type="scientific">Tuwongella immobilis</name>
    <dbReference type="NCBI Taxonomy" id="692036"/>
    <lineage>
        <taxon>Bacteria</taxon>
        <taxon>Pseudomonadati</taxon>
        <taxon>Planctomycetota</taxon>
        <taxon>Planctomycetia</taxon>
        <taxon>Gemmatales</taxon>
        <taxon>Gemmataceae</taxon>
        <taxon>Tuwongella</taxon>
    </lineage>
</organism>
<dbReference type="SUPFAM" id="SSF51294">
    <property type="entry name" value="Hedgehog/intein (Hint) domain"/>
    <property type="match status" value="1"/>
</dbReference>
<name>A0A6C2YQX0_9BACT</name>
<sequence>MVHLRWDYPDGGGSVEAELLRSVDWFNAHAVPPVGQTMRLDLPEMGAEGEAIVTAIEACPEIAPGCGRLVMSRFRHSHGEVYDLRLVGSDGIIGVTAHHPLWSATRGAWVSAAELEPGERLSGITQTADRGIGEGAGVVVEVASVLPRGQEPVYNIEVDGDHCYRVGTSGLLVHNASDRDVTCDFKDCNEVMTLTGVPQCPYNPTRSNDPTGACKECNDEDDCPSCQAKDRQDAERDYFRYPADHWNCYPYGKRSSWRSGKTASVVCGQCCQERVVKVDGKNMTHVWIVQRCVCQRK</sequence>
<dbReference type="Gene3D" id="2.170.16.10">
    <property type="entry name" value="Hedgehog/Intein (Hint) domain"/>
    <property type="match status" value="1"/>
</dbReference>
<keyword evidence="2" id="KW-1185">Reference proteome</keyword>
<dbReference type="InParanoid" id="A0A6C2YQX0"/>